<sequence>MPSVDGVIACTTGSHFAAYFIIDKITFRFSGIFSSTVLAFTSETTTLNYPSLKSLSSTMSFEGRVGPSKVFLNLSNGVTIKGVLDMPLIISGNVTGGGTWTQVTSSVQE</sequence>
<evidence type="ECO:0000313" key="2">
    <source>
        <dbReference type="Proteomes" id="UP000567179"/>
    </source>
</evidence>
<comment type="caution">
    <text evidence="1">The sequence shown here is derived from an EMBL/GenBank/DDBJ whole genome shotgun (WGS) entry which is preliminary data.</text>
</comment>
<dbReference type="AlphaFoldDB" id="A0A8H5AU59"/>
<protein>
    <submittedName>
        <fullName evidence="1">Uncharacterized protein</fullName>
    </submittedName>
</protein>
<proteinExistence type="predicted"/>
<keyword evidence="2" id="KW-1185">Reference proteome</keyword>
<dbReference type="EMBL" id="JAACJJ010000057">
    <property type="protein sequence ID" value="KAF5310923.1"/>
    <property type="molecule type" value="Genomic_DNA"/>
</dbReference>
<reference evidence="1 2" key="1">
    <citation type="journal article" date="2020" name="ISME J.">
        <title>Uncovering the hidden diversity of litter-decomposition mechanisms in mushroom-forming fungi.</title>
        <authorList>
            <person name="Floudas D."/>
            <person name="Bentzer J."/>
            <person name="Ahren D."/>
            <person name="Johansson T."/>
            <person name="Persson P."/>
            <person name="Tunlid A."/>
        </authorList>
    </citation>
    <scope>NUCLEOTIDE SEQUENCE [LARGE SCALE GENOMIC DNA]</scope>
    <source>
        <strain evidence="1 2">CBS 101986</strain>
    </source>
</reference>
<gene>
    <name evidence="1" type="ORF">D9619_007969</name>
</gene>
<dbReference type="Proteomes" id="UP000567179">
    <property type="component" value="Unassembled WGS sequence"/>
</dbReference>
<name>A0A8H5AU59_9AGAR</name>
<organism evidence="1 2">
    <name type="scientific">Psilocybe cf. subviscida</name>
    <dbReference type="NCBI Taxonomy" id="2480587"/>
    <lineage>
        <taxon>Eukaryota</taxon>
        <taxon>Fungi</taxon>
        <taxon>Dikarya</taxon>
        <taxon>Basidiomycota</taxon>
        <taxon>Agaricomycotina</taxon>
        <taxon>Agaricomycetes</taxon>
        <taxon>Agaricomycetidae</taxon>
        <taxon>Agaricales</taxon>
        <taxon>Agaricineae</taxon>
        <taxon>Strophariaceae</taxon>
        <taxon>Psilocybe</taxon>
    </lineage>
</organism>
<evidence type="ECO:0000313" key="1">
    <source>
        <dbReference type="EMBL" id="KAF5310923.1"/>
    </source>
</evidence>
<dbReference type="OrthoDB" id="2879353at2759"/>
<accession>A0A8H5AU59</accession>